<dbReference type="Proteomes" id="UP001595793">
    <property type="component" value="Unassembled WGS sequence"/>
</dbReference>
<dbReference type="PANTHER" id="PTHR43236">
    <property type="entry name" value="ANTITOXIN HIGA1"/>
    <property type="match status" value="1"/>
</dbReference>
<dbReference type="InterPro" id="IPR010359">
    <property type="entry name" value="IrrE_HExxH"/>
</dbReference>
<evidence type="ECO:0000313" key="3">
    <source>
        <dbReference type="Proteomes" id="UP001595793"/>
    </source>
</evidence>
<accession>A0ABV8H8I5</accession>
<dbReference type="EMBL" id="JBHSAS010000006">
    <property type="protein sequence ID" value="MFC4027242.1"/>
    <property type="molecule type" value="Genomic_DNA"/>
</dbReference>
<name>A0ABV8H8I5_9FLAO</name>
<organism evidence="2 3">
    <name type="scientific">Zunongwangia endophytica</name>
    <dbReference type="NCBI Taxonomy" id="1808945"/>
    <lineage>
        <taxon>Bacteria</taxon>
        <taxon>Pseudomonadati</taxon>
        <taxon>Bacteroidota</taxon>
        <taxon>Flavobacteriia</taxon>
        <taxon>Flavobacteriales</taxon>
        <taxon>Flavobacteriaceae</taxon>
        <taxon>Zunongwangia</taxon>
    </lineage>
</organism>
<protein>
    <submittedName>
        <fullName evidence="2">ImmA/IrrE family metallo-endopeptidase</fullName>
    </submittedName>
</protein>
<reference evidence="3" key="1">
    <citation type="journal article" date="2019" name="Int. J. Syst. Evol. Microbiol.">
        <title>The Global Catalogue of Microorganisms (GCM) 10K type strain sequencing project: providing services to taxonomists for standard genome sequencing and annotation.</title>
        <authorList>
            <consortium name="The Broad Institute Genomics Platform"/>
            <consortium name="The Broad Institute Genome Sequencing Center for Infectious Disease"/>
            <person name="Wu L."/>
            <person name="Ma J."/>
        </authorList>
    </citation>
    <scope>NUCLEOTIDE SEQUENCE [LARGE SCALE GENOMIC DNA]</scope>
    <source>
        <strain evidence="3">CECT 9128</strain>
    </source>
</reference>
<dbReference type="Pfam" id="PF06114">
    <property type="entry name" value="Peptidase_M78"/>
    <property type="match status" value="1"/>
</dbReference>
<sequence length="270" mass="31743">MMIQIKYNKGSLKAKEILDDCGFEHLLDFPLELFASGLGATVIEKPLINSDGRIIFGKKHTLIEINQNIPFETRKRFTVAHELGHYILHPGLELHNDNESTTSWFNNKENQAKHGKVEYEANQFASELLVPSQMFYEEQKNEKFSPDLLRSLAYKFKVSITAIAFKYFELGSHPISLIHTHNNRVTYWKRPPSYPHFMKNMIKLRPPGDSVATEFFEKGKVYPEKFSKQEIWKSTWFELKDWENDNGFDFYEYCVVSQHYNMTLSIVWEE</sequence>
<evidence type="ECO:0000313" key="2">
    <source>
        <dbReference type="EMBL" id="MFC4027242.1"/>
    </source>
</evidence>
<dbReference type="InterPro" id="IPR052345">
    <property type="entry name" value="Rad_response_metalloprotease"/>
</dbReference>
<evidence type="ECO:0000259" key="1">
    <source>
        <dbReference type="Pfam" id="PF06114"/>
    </source>
</evidence>
<comment type="caution">
    <text evidence="2">The sequence shown here is derived from an EMBL/GenBank/DDBJ whole genome shotgun (WGS) entry which is preliminary data.</text>
</comment>
<dbReference type="RefSeq" id="WP_290234623.1">
    <property type="nucleotide sequence ID" value="NZ_JAUFPZ010000002.1"/>
</dbReference>
<gene>
    <name evidence="2" type="ORF">ACFOS1_07490</name>
</gene>
<feature type="domain" description="IrrE N-terminal-like" evidence="1">
    <location>
        <begin position="37"/>
        <end position="166"/>
    </location>
</feature>
<proteinExistence type="predicted"/>
<keyword evidence="3" id="KW-1185">Reference proteome</keyword>
<dbReference type="PANTHER" id="PTHR43236:SF1">
    <property type="entry name" value="BLL7220 PROTEIN"/>
    <property type="match status" value="1"/>
</dbReference>
<dbReference type="Gene3D" id="1.10.10.2910">
    <property type="match status" value="1"/>
</dbReference>